<gene>
    <name evidence="1" type="ORF">RNC47_33110</name>
</gene>
<proteinExistence type="predicted"/>
<dbReference type="Proteomes" id="UP001183420">
    <property type="component" value="Unassembled WGS sequence"/>
</dbReference>
<sequence>MSGQPKLMTVQQTRALVGAALADPAVDLAIPLGLSLALREGLRTAVLASLTRSDYHPAVGEVSGSLTYQDGEQIRVATLSAESELLLAAYLER</sequence>
<keyword evidence="2" id="KW-1185">Reference proteome</keyword>
<dbReference type="RefSeq" id="WP_311604223.1">
    <property type="nucleotide sequence ID" value="NZ_JAVREM010000089.1"/>
</dbReference>
<protein>
    <submittedName>
        <fullName evidence="1">Uncharacterized protein</fullName>
    </submittedName>
</protein>
<evidence type="ECO:0000313" key="2">
    <source>
        <dbReference type="Proteomes" id="UP001183420"/>
    </source>
</evidence>
<evidence type="ECO:0000313" key="1">
    <source>
        <dbReference type="EMBL" id="MDT0323159.1"/>
    </source>
</evidence>
<dbReference type="EMBL" id="JAVREM010000089">
    <property type="protein sequence ID" value="MDT0323159.1"/>
    <property type="molecule type" value="Genomic_DNA"/>
</dbReference>
<reference evidence="2" key="1">
    <citation type="submission" date="2023-07" db="EMBL/GenBank/DDBJ databases">
        <title>30 novel species of actinomycetes from the DSMZ collection.</title>
        <authorList>
            <person name="Nouioui I."/>
        </authorList>
    </citation>
    <scope>NUCLEOTIDE SEQUENCE [LARGE SCALE GENOMIC DNA]</scope>
    <source>
        <strain evidence="2">DSM 44918</strain>
    </source>
</reference>
<comment type="caution">
    <text evidence="1">The sequence shown here is derived from an EMBL/GenBank/DDBJ whole genome shotgun (WGS) entry which is preliminary data.</text>
</comment>
<organism evidence="1 2">
    <name type="scientific">Streptomyces millisiae</name>
    <dbReference type="NCBI Taxonomy" id="3075542"/>
    <lineage>
        <taxon>Bacteria</taxon>
        <taxon>Bacillati</taxon>
        <taxon>Actinomycetota</taxon>
        <taxon>Actinomycetes</taxon>
        <taxon>Kitasatosporales</taxon>
        <taxon>Streptomycetaceae</taxon>
        <taxon>Streptomyces</taxon>
    </lineage>
</organism>
<name>A0ABU2M000_9ACTN</name>
<accession>A0ABU2M000</accession>